<sequence length="321" mass="36129">MSGVYGCLIITRNVFHRCPRQDFIIASSFLSYLSSKQIRNNSDAIIPVKLAYVSYESMNGNKNASKQPIIIMHGLFGSKTNWSSLSKTIHQQTERKVITVDARNHGDSPHSTDMTYSHMAQDIVQLINDLGFEKSVLIGHSMGGSTMMYVALNNPQLVEKLIIVDMSPVRTSPHLLELEKIFKAMRAINLDGSTTLTKARAMVKEQLATVVKSLSLRQFLAMNLVEADIGKYKWRVNLPVLEQSFAKQIAVFPNVGSKTYNGPTLFIGGANSDYLRKQDHDKIKELFPSAHFIYINDANHWVHADKPIEFLKVTIDFINQL</sequence>
<protein>
    <recommendedName>
        <fullName evidence="7">sn-1-specific diacylglycerol lipase ABHD11</fullName>
        <ecNumber evidence="3">3.1.1.116</ecNumber>
    </recommendedName>
    <alternativeName>
        <fullName evidence="4">Alpha/beta hydrolase domain-containing protein 11</fullName>
    </alternativeName>
</protein>
<evidence type="ECO:0000256" key="1">
    <source>
        <dbReference type="ARBA" id="ARBA00008645"/>
    </source>
</evidence>
<evidence type="ECO:0000313" key="13">
    <source>
        <dbReference type="EMBL" id="CAL7947219.1"/>
    </source>
</evidence>
<evidence type="ECO:0000256" key="8">
    <source>
        <dbReference type="ARBA" id="ARBA00048283"/>
    </source>
</evidence>
<dbReference type="InterPro" id="IPR029058">
    <property type="entry name" value="AB_hydrolase_fold"/>
</dbReference>
<gene>
    <name evidence="13" type="ORF">XYLVIOL_LOCUS8227</name>
</gene>
<dbReference type="Pfam" id="PF00561">
    <property type="entry name" value="Abhydrolase_1"/>
    <property type="match status" value="1"/>
</dbReference>
<evidence type="ECO:0000313" key="14">
    <source>
        <dbReference type="Proteomes" id="UP001642520"/>
    </source>
</evidence>
<keyword evidence="2" id="KW-0378">Hydrolase</keyword>
<dbReference type="PANTHER" id="PTHR46118">
    <property type="entry name" value="PROTEIN ABHD11"/>
    <property type="match status" value="1"/>
</dbReference>
<dbReference type="InterPro" id="IPR000073">
    <property type="entry name" value="AB_hydrolase_1"/>
</dbReference>
<evidence type="ECO:0000256" key="3">
    <source>
        <dbReference type="ARBA" id="ARBA00026104"/>
    </source>
</evidence>
<evidence type="ECO:0000256" key="11">
    <source>
        <dbReference type="ARBA" id="ARBA00048919"/>
    </source>
</evidence>
<reference evidence="13 14" key="1">
    <citation type="submission" date="2024-08" db="EMBL/GenBank/DDBJ databases">
        <authorList>
            <person name="Will J Nash"/>
            <person name="Angela Man"/>
            <person name="Seanna McTaggart"/>
            <person name="Kendall Baker"/>
            <person name="Tom Barker"/>
            <person name="Leah Catchpole"/>
            <person name="Alex Durrant"/>
            <person name="Karim Gharbi"/>
            <person name="Naomi Irish"/>
            <person name="Gemy Kaithakottil"/>
            <person name="Debby Ku"/>
            <person name="Aaliyah Providence"/>
            <person name="Felix Shaw"/>
            <person name="David Swarbreck"/>
            <person name="Chris Watkins"/>
            <person name="Ann M. McCartney"/>
            <person name="Giulio Formenti"/>
            <person name="Alice Mouton"/>
            <person name="Noel Vella"/>
            <person name="Bjorn M von Reumont"/>
            <person name="Adriana Vella"/>
            <person name="Wilfried Haerty"/>
        </authorList>
    </citation>
    <scope>NUCLEOTIDE SEQUENCE [LARGE SCALE GENOMIC DNA]</scope>
</reference>
<dbReference type="SUPFAM" id="SSF53474">
    <property type="entry name" value="alpha/beta-Hydrolases"/>
    <property type="match status" value="1"/>
</dbReference>
<dbReference type="PANTHER" id="PTHR46118:SF4">
    <property type="entry name" value="PROTEIN ABHD11"/>
    <property type="match status" value="1"/>
</dbReference>
<evidence type="ECO:0000256" key="9">
    <source>
        <dbReference type="ARBA" id="ARBA00048504"/>
    </source>
</evidence>
<evidence type="ECO:0000256" key="6">
    <source>
        <dbReference type="ARBA" id="ARBA00043742"/>
    </source>
</evidence>
<evidence type="ECO:0000259" key="12">
    <source>
        <dbReference type="Pfam" id="PF00561"/>
    </source>
</evidence>
<evidence type="ECO:0000256" key="5">
    <source>
        <dbReference type="ARBA" id="ARBA00043667"/>
    </source>
</evidence>
<dbReference type="PRINTS" id="PR00111">
    <property type="entry name" value="ABHYDROLASE"/>
</dbReference>
<organism evidence="13 14">
    <name type="scientific">Xylocopa violacea</name>
    <name type="common">Violet carpenter bee</name>
    <name type="synonym">Apis violacea</name>
    <dbReference type="NCBI Taxonomy" id="135666"/>
    <lineage>
        <taxon>Eukaryota</taxon>
        <taxon>Metazoa</taxon>
        <taxon>Ecdysozoa</taxon>
        <taxon>Arthropoda</taxon>
        <taxon>Hexapoda</taxon>
        <taxon>Insecta</taxon>
        <taxon>Pterygota</taxon>
        <taxon>Neoptera</taxon>
        <taxon>Endopterygota</taxon>
        <taxon>Hymenoptera</taxon>
        <taxon>Apocrita</taxon>
        <taxon>Aculeata</taxon>
        <taxon>Apoidea</taxon>
        <taxon>Anthophila</taxon>
        <taxon>Apidae</taxon>
        <taxon>Xylocopa</taxon>
        <taxon>Xylocopa</taxon>
    </lineage>
</organism>
<feature type="domain" description="AB hydrolase-1" evidence="12">
    <location>
        <begin position="68"/>
        <end position="307"/>
    </location>
</feature>
<comment type="catalytic activity">
    <reaction evidence="6">
        <text>a 1,3-diacyl-sn-glycerol + H2O = a 1-acyl-sn-glycerol + a fatty acid + H(+)</text>
        <dbReference type="Rhea" id="RHEA:38503"/>
        <dbReference type="ChEBI" id="CHEBI:15377"/>
        <dbReference type="ChEBI" id="CHEBI:15378"/>
        <dbReference type="ChEBI" id="CHEBI:28868"/>
        <dbReference type="ChEBI" id="CHEBI:64683"/>
        <dbReference type="ChEBI" id="CHEBI:77272"/>
    </reaction>
</comment>
<comment type="catalytic activity">
    <reaction evidence="5">
        <text>a 1,2-diacyl-sn-glycerol + H2O = a 2-acylglycerol + a fatty acid + H(+)</text>
        <dbReference type="Rhea" id="RHEA:33275"/>
        <dbReference type="ChEBI" id="CHEBI:15377"/>
        <dbReference type="ChEBI" id="CHEBI:15378"/>
        <dbReference type="ChEBI" id="CHEBI:17389"/>
        <dbReference type="ChEBI" id="CHEBI:17815"/>
        <dbReference type="ChEBI" id="CHEBI:28868"/>
        <dbReference type="EC" id="3.1.1.116"/>
    </reaction>
</comment>
<accession>A0ABP1P511</accession>
<dbReference type="Gene3D" id="3.40.50.1820">
    <property type="entry name" value="alpha/beta hydrolase"/>
    <property type="match status" value="1"/>
</dbReference>
<comment type="caution">
    <text evidence="13">The sequence shown here is derived from an EMBL/GenBank/DDBJ whole genome shotgun (WGS) entry which is preliminary data.</text>
</comment>
<dbReference type="Proteomes" id="UP001642520">
    <property type="component" value="Unassembled WGS sequence"/>
</dbReference>
<proteinExistence type="inferred from homology"/>
<evidence type="ECO:0000256" key="10">
    <source>
        <dbReference type="ARBA" id="ARBA00048513"/>
    </source>
</evidence>
<comment type="similarity">
    <text evidence="1">Belongs to the AB hydrolase superfamily.</text>
</comment>
<dbReference type="EC" id="3.1.1.116" evidence="3"/>
<comment type="catalytic activity">
    <reaction evidence="10">
        <text>1-octadecanoyl-2-(9Z-octadecenoyl)-sn-glycerol + H2O = 2-(9Z-octadecenoyl)-glycerol + octadecanoate + H(+)</text>
        <dbReference type="Rhea" id="RHEA:77103"/>
        <dbReference type="ChEBI" id="CHEBI:15377"/>
        <dbReference type="ChEBI" id="CHEBI:15378"/>
        <dbReference type="ChEBI" id="CHEBI:25629"/>
        <dbReference type="ChEBI" id="CHEBI:73990"/>
        <dbReference type="ChEBI" id="CHEBI:75468"/>
    </reaction>
</comment>
<keyword evidence="14" id="KW-1185">Reference proteome</keyword>
<dbReference type="EMBL" id="CAXAJV020001296">
    <property type="protein sequence ID" value="CAL7947219.1"/>
    <property type="molecule type" value="Genomic_DNA"/>
</dbReference>
<comment type="catalytic activity">
    <reaction evidence="9">
        <text>1,2-didecanoylglycerol + H2O = decanoylglycerol + decanoate + H(+)</text>
        <dbReference type="Rhea" id="RHEA:48596"/>
        <dbReference type="ChEBI" id="CHEBI:11152"/>
        <dbReference type="ChEBI" id="CHEBI:15377"/>
        <dbReference type="ChEBI" id="CHEBI:15378"/>
        <dbReference type="ChEBI" id="CHEBI:27689"/>
        <dbReference type="ChEBI" id="CHEBI:90605"/>
    </reaction>
</comment>
<comment type="catalytic activity">
    <reaction evidence="8">
        <text>1-octadecanoyl-2-(4Z,7Z,10Z,13Z,16Z,19Z-docosahexaenoyl)-sn-glycerol + H2O = 2-(4Z,7Z,10Z,13Z,16Z,19Z-docosahexaenoyl)-glycerol + octadecanoate + H(+)</text>
        <dbReference type="Rhea" id="RHEA:77107"/>
        <dbReference type="ChEBI" id="CHEBI:15377"/>
        <dbReference type="ChEBI" id="CHEBI:15378"/>
        <dbReference type="ChEBI" id="CHEBI:25629"/>
        <dbReference type="ChEBI" id="CHEBI:77129"/>
        <dbReference type="ChEBI" id="CHEBI:186738"/>
    </reaction>
</comment>
<evidence type="ECO:0000256" key="2">
    <source>
        <dbReference type="ARBA" id="ARBA00022801"/>
    </source>
</evidence>
<name>A0ABP1P511_XYLVO</name>
<evidence type="ECO:0000256" key="4">
    <source>
        <dbReference type="ARBA" id="ARBA00042703"/>
    </source>
</evidence>
<evidence type="ECO:0000256" key="7">
    <source>
        <dbReference type="ARBA" id="ARBA00044064"/>
    </source>
</evidence>
<comment type="catalytic activity">
    <reaction evidence="11">
        <text>1-octadecanoyl-2-(5Z,8Z,11Z,14Z-eicosatetraenoyl)-sn-glycerol + H2O = 2-(5Z,8Z,11Z,14Z-eicosatetraenoyl)-glycerol + octadecanoate + H(+)</text>
        <dbReference type="Rhea" id="RHEA:38507"/>
        <dbReference type="ChEBI" id="CHEBI:15377"/>
        <dbReference type="ChEBI" id="CHEBI:15378"/>
        <dbReference type="ChEBI" id="CHEBI:25629"/>
        <dbReference type="ChEBI" id="CHEBI:52392"/>
        <dbReference type="ChEBI" id="CHEBI:75728"/>
    </reaction>
</comment>